<dbReference type="Gene3D" id="3.90.1460.10">
    <property type="entry name" value="GTF2I-like"/>
    <property type="match status" value="1"/>
</dbReference>
<dbReference type="InterPro" id="IPR036647">
    <property type="entry name" value="GTF2I-like_rpt_sf"/>
</dbReference>
<sequence>MSPGNVRRKRVVFHVGGGRDMTRISNISLLIRKTTELFNSLYVSKRQGARVPYACLQRGQKAITLHGLGEPLKLLKPPSSMRTALLEQIIAKREAYDWSSHVTSQGKEEKGARCKAIIGAAIFNGQWDNKMVQRQYLCHWRVTNKI</sequence>
<dbReference type="EMBL" id="KB298315">
    <property type="protein sequence ID" value="ELU09327.1"/>
    <property type="molecule type" value="Genomic_DNA"/>
</dbReference>
<dbReference type="AlphaFoldDB" id="R7UZE0"/>
<dbReference type="EnsemblMetazoa" id="CapteT198931">
    <property type="protein sequence ID" value="CapteP198931"/>
    <property type="gene ID" value="CapteG198931"/>
</dbReference>
<dbReference type="Proteomes" id="UP000014760">
    <property type="component" value="Unassembled WGS sequence"/>
</dbReference>
<name>R7UZE0_CAPTE</name>
<keyword evidence="3" id="KW-1185">Reference proteome</keyword>
<reference evidence="1 3" key="2">
    <citation type="journal article" date="2013" name="Nature">
        <title>Insights into bilaterian evolution from three spiralian genomes.</title>
        <authorList>
            <person name="Simakov O."/>
            <person name="Marletaz F."/>
            <person name="Cho S.J."/>
            <person name="Edsinger-Gonzales E."/>
            <person name="Havlak P."/>
            <person name="Hellsten U."/>
            <person name="Kuo D.H."/>
            <person name="Larsson T."/>
            <person name="Lv J."/>
            <person name="Arendt D."/>
            <person name="Savage R."/>
            <person name="Osoegawa K."/>
            <person name="de Jong P."/>
            <person name="Grimwood J."/>
            <person name="Chapman J.A."/>
            <person name="Shapiro H."/>
            <person name="Aerts A."/>
            <person name="Otillar R.P."/>
            <person name="Terry A.Y."/>
            <person name="Boore J.L."/>
            <person name="Grigoriev I.V."/>
            <person name="Lindberg D.R."/>
            <person name="Seaver E.C."/>
            <person name="Weisblat D.A."/>
            <person name="Putnam N.H."/>
            <person name="Rokhsar D.S."/>
        </authorList>
    </citation>
    <scope>NUCLEOTIDE SEQUENCE</scope>
    <source>
        <strain evidence="1 3">I ESC-2004</strain>
    </source>
</reference>
<evidence type="ECO:0000313" key="3">
    <source>
        <dbReference type="Proteomes" id="UP000014760"/>
    </source>
</evidence>
<evidence type="ECO:0000313" key="1">
    <source>
        <dbReference type="EMBL" id="ELU09327.1"/>
    </source>
</evidence>
<proteinExistence type="predicted"/>
<organism evidence="1">
    <name type="scientific">Capitella teleta</name>
    <name type="common">Polychaete worm</name>
    <dbReference type="NCBI Taxonomy" id="283909"/>
    <lineage>
        <taxon>Eukaryota</taxon>
        <taxon>Metazoa</taxon>
        <taxon>Spiralia</taxon>
        <taxon>Lophotrochozoa</taxon>
        <taxon>Annelida</taxon>
        <taxon>Polychaeta</taxon>
        <taxon>Sedentaria</taxon>
        <taxon>Scolecida</taxon>
        <taxon>Capitellidae</taxon>
        <taxon>Capitella</taxon>
    </lineage>
</organism>
<evidence type="ECO:0000313" key="2">
    <source>
        <dbReference type="EnsemblMetazoa" id="CapteP198931"/>
    </source>
</evidence>
<dbReference type="EMBL" id="AMQN01006419">
    <property type="status" value="NOT_ANNOTATED_CDS"/>
    <property type="molecule type" value="Genomic_DNA"/>
</dbReference>
<protein>
    <submittedName>
        <fullName evidence="1 2">Uncharacterized protein</fullName>
    </submittedName>
</protein>
<reference evidence="3" key="1">
    <citation type="submission" date="2012-12" db="EMBL/GenBank/DDBJ databases">
        <authorList>
            <person name="Hellsten U."/>
            <person name="Grimwood J."/>
            <person name="Chapman J.A."/>
            <person name="Shapiro H."/>
            <person name="Aerts A."/>
            <person name="Otillar R.P."/>
            <person name="Terry A.Y."/>
            <person name="Boore J.L."/>
            <person name="Simakov O."/>
            <person name="Marletaz F."/>
            <person name="Cho S.-J."/>
            <person name="Edsinger-Gonzales E."/>
            <person name="Havlak P."/>
            <person name="Kuo D.-H."/>
            <person name="Larsson T."/>
            <person name="Lv J."/>
            <person name="Arendt D."/>
            <person name="Savage R."/>
            <person name="Osoegawa K."/>
            <person name="de Jong P."/>
            <person name="Lindberg D.R."/>
            <person name="Seaver E.C."/>
            <person name="Weisblat D.A."/>
            <person name="Putnam N.H."/>
            <person name="Grigoriev I.V."/>
            <person name="Rokhsar D.S."/>
        </authorList>
    </citation>
    <scope>NUCLEOTIDE SEQUENCE</scope>
    <source>
        <strain evidence="3">I ESC-2004</strain>
    </source>
</reference>
<gene>
    <name evidence="1" type="ORF">CAPTEDRAFT_198931</name>
</gene>
<dbReference type="HOGENOM" id="CLU_1779203_0_0_1"/>
<accession>R7UZE0</accession>
<reference evidence="2" key="3">
    <citation type="submission" date="2015-06" db="UniProtKB">
        <authorList>
            <consortium name="EnsemblMetazoa"/>
        </authorList>
    </citation>
    <scope>IDENTIFICATION</scope>
</reference>